<comment type="caution">
    <text evidence="1">The sequence shown here is derived from an EMBL/GenBank/DDBJ whole genome shotgun (WGS) entry which is preliminary data.</text>
</comment>
<gene>
    <name evidence="1" type="ORF">CTRU02_213999</name>
</gene>
<dbReference type="Proteomes" id="UP000805649">
    <property type="component" value="Unassembled WGS sequence"/>
</dbReference>
<sequence length="670" mass="76645">MALQTSNEGQQDVVLPYRAAPGATRRLNRLCSVCTEVVQAKDGKWDESPVDTNQRFTDFRDAAAEGCFICSYLWNGVEKYRRQWETMDESEWETMSYSVFERLPPTGKYVEMLVFIAANGVRSPSFLLCPMSDSPLGPDPFPEIESSTSSDRTLNLAYSWLQECVSSHKSCTSLQRSEPGWLPTRLVDISLQNDSQWRLVITAEDIPKNQSSLYMTLSYRWSPEPKILLSSSNLPMFRDGHPIADLPLTFRDLVVVARRFGVRYVWIDCLCIIQDSIDDWEAEAPMMRHVYANSYCTVAATASGDPDGGLFRTRDPEAIRPGIVDSTLATESLSPHCIFNYEYWNHQLYKGTLHQRGWVFQERFLSPRLLYFAEDQLMWECSEKHRCEGFPNGIPHYNSQKAEMFKKPEGDEKDTDSSDGAVMSYKDFLSWVGLVNSYCRCRFSFPEDRLYAFAGVAKLFQEVTGDTYLAGMWRSRMLEQIGWSVLKPVHRLSRRYRAPSWSWASVDGPVYLFVRDEDTPNEYFVQVVDVNVTTKDSDPTLDAVSGFLKLRCPVVTAWYFRQGEDGTARLLIKPKGGRFRPIRVNAYWRDSLDDSELLGIGTVHFFIYSRDHPFGEFDQYASVNCVVLERVGDAEDSFKRVGMFIIVDEKASIMQLLCSGQAEDKVITIV</sequence>
<name>A0ACC3YH92_COLTU</name>
<keyword evidence="2" id="KW-1185">Reference proteome</keyword>
<evidence type="ECO:0000313" key="2">
    <source>
        <dbReference type="Proteomes" id="UP000805649"/>
    </source>
</evidence>
<proteinExistence type="predicted"/>
<organism evidence="1 2">
    <name type="scientific">Colletotrichum truncatum</name>
    <name type="common">Anthracnose fungus</name>
    <name type="synonym">Colletotrichum capsici</name>
    <dbReference type="NCBI Taxonomy" id="5467"/>
    <lineage>
        <taxon>Eukaryota</taxon>
        <taxon>Fungi</taxon>
        <taxon>Dikarya</taxon>
        <taxon>Ascomycota</taxon>
        <taxon>Pezizomycotina</taxon>
        <taxon>Sordariomycetes</taxon>
        <taxon>Hypocreomycetidae</taxon>
        <taxon>Glomerellales</taxon>
        <taxon>Glomerellaceae</taxon>
        <taxon>Colletotrichum</taxon>
        <taxon>Colletotrichum truncatum species complex</taxon>
    </lineage>
</organism>
<dbReference type="EMBL" id="VUJX02000010">
    <property type="protein sequence ID" value="KAL0931264.1"/>
    <property type="molecule type" value="Genomic_DNA"/>
</dbReference>
<protein>
    <submittedName>
        <fullName evidence="1">Heterokaryon incompatibility protein</fullName>
    </submittedName>
</protein>
<accession>A0ACC3YH92</accession>
<reference evidence="1 2" key="1">
    <citation type="journal article" date="2020" name="Phytopathology">
        <title>Genome Sequence Resources of Colletotrichum truncatum, C. plurivorum, C. musicola, and C. sojae: Four Species Pathogenic to Soybean (Glycine max).</title>
        <authorList>
            <person name="Rogerio F."/>
            <person name="Boufleur T.R."/>
            <person name="Ciampi-Guillardi M."/>
            <person name="Sukno S.A."/>
            <person name="Thon M.R."/>
            <person name="Massola Junior N.S."/>
            <person name="Baroncelli R."/>
        </authorList>
    </citation>
    <scope>NUCLEOTIDE SEQUENCE [LARGE SCALE GENOMIC DNA]</scope>
    <source>
        <strain evidence="1 2">CMES1059</strain>
    </source>
</reference>
<evidence type="ECO:0000313" key="1">
    <source>
        <dbReference type="EMBL" id="KAL0931264.1"/>
    </source>
</evidence>